<organism evidence="2 3">
    <name type="scientific">Porphyridium purpureum</name>
    <name type="common">Red alga</name>
    <name type="synonym">Porphyridium cruentum</name>
    <dbReference type="NCBI Taxonomy" id="35688"/>
    <lineage>
        <taxon>Eukaryota</taxon>
        <taxon>Rhodophyta</taxon>
        <taxon>Bangiophyceae</taxon>
        <taxon>Porphyridiales</taxon>
        <taxon>Porphyridiaceae</taxon>
        <taxon>Porphyridium</taxon>
    </lineage>
</organism>
<accession>A0A5J4YJ01</accession>
<reference evidence="3" key="1">
    <citation type="journal article" date="2019" name="Nat. Commun.">
        <title>Expansion of phycobilisome linker gene families in mesophilic red algae.</title>
        <authorList>
            <person name="Lee J."/>
            <person name="Kim D."/>
            <person name="Bhattacharya D."/>
            <person name="Yoon H.S."/>
        </authorList>
    </citation>
    <scope>NUCLEOTIDE SEQUENCE [LARGE SCALE GENOMIC DNA]</scope>
    <source>
        <strain evidence="3">CCMP 1328</strain>
    </source>
</reference>
<dbReference type="AlphaFoldDB" id="A0A5J4YJ01"/>
<feature type="transmembrane region" description="Helical" evidence="1">
    <location>
        <begin position="108"/>
        <end position="131"/>
    </location>
</feature>
<dbReference type="Proteomes" id="UP000324585">
    <property type="component" value="Unassembled WGS sequence"/>
</dbReference>
<keyword evidence="1" id="KW-0472">Membrane</keyword>
<gene>
    <name evidence="2" type="ORF">FVE85_7790</name>
</gene>
<evidence type="ECO:0000313" key="2">
    <source>
        <dbReference type="EMBL" id="KAA8491369.1"/>
    </source>
</evidence>
<dbReference type="EMBL" id="VRMN01000014">
    <property type="protein sequence ID" value="KAA8491369.1"/>
    <property type="molecule type" value="Genomic_DNA"/>
</dbReference>
<evidence type="ECO:0000256" key="1">
    <source>
        <dbReference type="SAM" id="Phobius"/>
    </source>
</evidence>
<keyword evidence="3" id="KW-1185">Reference proteome</keyword>
<sequence length="186" mass="20653">MTSPYQTGSRQFRVHCSMWQYSFWSRVIHISLIGPQDAPLFFAHAHEPVHGRRARFSGERGKLPSLFRSDFEACLEKCLPQGAVGRLLKSPCSVIFVRDPCFPRTCRYLLLPVGIYGYLWVSMGTCGYLCISGLKGILLRRSAACLVSTVRGGQVARHEDGTLIGKICHGLACASMGAGLRATRMW</sequence>
<proteinExistence type="predicted"/>
<keyword evidence="1" id="KW-0812">Transmembrane</keyword>
<comment type="caution">
    <text evidence="2">The sequence shown here is derived from an EMBL/GenBank/DDBJ whole genome shotgun (WGS) entry which is preliminary data.</text>
</comment>
<evidence type="ECO:0000313" key="3">
    <source>
        <dbReference type="Proteomes" id="UP000324585"/>
    </source>
</evidence>
<keyword evidence="1" id="KW-1133">Transmembrane helix</keyword>
<name>A0A5J4YJ01_PORPP</name>
<protein>
    <submittedName>
        <fullName evidence="2">Uncharacterized protein</fullName>
    </submittedName>
</protein>